<dbReference type="Pfam" id="PF00562">
    <property type="entry name" value="RNA_pol_Rpb2_6"/>
    <property type="match status" value="1"/>
</dbReference>
<feature type="domain" description="RNA polymerase beta subunit protrusion" evidence="12">
    <location>
        <begin position="55"/>
        <end position="493"/>
    </location>
</feature>
<dbReference type="PANTHER" id="PTHR20856">
    <property type="entry name" value="DNA-DIRECTED RNA POLYMERASE I SUBUNIT 2"/>
    <property type="match status" value="1"/>
</dbReference>
<dbReference type="HAMAP" id="MF_01321">
    <property type="entry name" value="RNApol_bact_RpoB"/>
    <property type="match status" value="1"/>
</dbReference>
<evidence type="ECO:0000256" key="3">
    <source>
        <dbReference type="ARBA" id="ARBA00022695"/>
    </source>
</evidence>
<sequence length="1215" mass="135999">MASTQKAKEYREVRFSKHTVRRDYSVTKKTLPITSFLDIQKKSFEKFKTEGIEATFREHYPITASIKKVTIEYIHNSAELELPGEESMKVREAKQKGTTYGAKLYARLRKLSDETGETKEERVLFGEIPLMTKGASFIINGSEKIIVSQLIRSSGVYFGVNVRNKQSDDLFNKVELLPQLGSWLEFSHRVTSNTNDSVKVKIDKNKNITLPTFLGSFGMRVDTMRHLFGKSEVLEETIKKDKLNNDHTLKLETEKVRNDCLEAIYQVIRKGDRLSEDGVKSLIASMFFNKKRYSLSKTGRYMFNRKLNFVDRITDTYLGQDIWTFNEDGTKDQKVYDKGMYIKKSTALKIQKLYDTGAIPLEQIPDIDESVYHKFLKEDPNLATRTKMGTILIYPTKKWMSLKKEPVLVISNDPTSDENHLLISDIIAAIGYYFNLLDDVGNDDDPDSLMNKRIVSVGELLQNELNVGFAKMEKNTRERLSAKELEKITPKNVTNNKLVFNQIKQFFNSSKLSQFMDQINPLAELSSKRRLTSLGPGGLNRDTAQFEVRDVHPTHYGRICPIETPEGPNIGLILNLASHARVNELGFLETPYFRVNDGVVDYNDVCYLSAAEETGHIFIQSSTKVNENNEIADDFVVARYNGDYIQVPKTEVEFIDVDSKQMTSLAASAIPFLENDDANRALMGSNMQRQAVPLLISEAPLVGTGIEADIAKFSYSNVVCERAGEVVYVDGNRIEIKTEEDKKNKKGHVDKYYLRVFERSNQASLIHQKPVVKLGDFVEEGEIIADGSSCSEGELSLGKNVIVAFSTLNGYNYEDAVILSERLVKDDVYTSIHIEEQTIQFRNSKAGNDILTTDIPNTSTASKRHLDANGIVTIGSEVQPGDILVGRVSPKADDNPTPEEKLLSALFSKKQANTRDTSLKVKNGHSGTIIDTEVLSRENGDVLEDGVEKIVKVWIAQKRKIKVGDKMAGRHGNKGVISIVLPVEDMPYMADGTPVDIVLNPQGVPSRMNIGQVLELHLGLAAKKLGVKFATPVFDGINKDQIFAALKEAGLPENGKMTLYDGVTGEPFDKQISVGIMYMLKLSHMVDDKMHARSIGPYSLITQQPLGGKSQNGGQRFGEMETWAVESYGAANVLQELLTYKSDNITGRNALYSALATGKPMPKAGTPESFNVLAYELRGLGIKLEVHRDNVAPEEDKMTESNKEINRDDTRLGGR</sequence>
<evidence type="ECO:0000259" key="12">
    <source>
        <dbReference type="Pfam" id="PF04563"/>
    </source>
</evidence>
<dbReference type="InterPro" id="IPR019462">
    <property type="entry name" value="DNA-dir_RNA_pol_bsu_external_1"/>
</dbReference>
<evidence type="ECO:0000313" key="16">
    <source>
        <dbReference type="Proteomes" id="UP001059576"/>
    </source>
</evidence>
<comment type="subunit">
    <text evidence="6 8">The RNAP catalytic core consists of 2 alpha, 1 beta, 1 beta' and 1 omega subunit. When a sigma factor is associated with the core the holoenzyme is formed, which can initiate transcription.</text>
</comment>
<keyword evidence="4 6" id="KW-0804">Transcription</keyword>
<dbReference type="RefSeq" id="WP_129723125.1">
    <property type="nucleotide sequence ID" value="NZ_CP101808.1"/>
</dbReference>
<dbReference type="Gene3D" id="2.40.270.10">
    <property type="entry name" value="DNA-directed RNA polymerase, subunit 2, domain 6"/>
    <property type="match status" value="2"/>
</dbReference>
<dbReference type="InterPro" id="IPR037033">
    <property type="entry name" value="DNA-dir_RNAP_su2_hyb_sf"/>
</dbReference>
<keyword evidence="2 6" id="KW-0808">Transferase</keyword>
<dbReference type="InterPro" id="IPR007644">
    <property type="entry name" value="RNA_pol_bsu_protrusion"/>
</dbReference>
<evidence type="ECO:0000259" key="10">
    <source>
        <dbReference type="Pfam" id="PF00562"/>
    </source>
</evidence>
<dbReference type="EC" id="2.7.7.6" evidence="6 8"/>
<dbReference type="InterPro" id="IPR010243">
    <property type="entry name" value="RNA_pol_bsu_bac"/>
</dbReference>
<organism evidence="15 16">
    <name type="scientific">Mycoplasmopsis equigenitalium</name>
    <dbReference type="NCBI Taxonomy" id="114883"/>
    <lineage>
        <taxon>Bacteria</taxon>
        <taxon>Bacillati</taxon>
        <taxon>Mycoplasmatota</taxon>
        <taxon>Mycoplasmoidales</taxon>
        <taxon>Metamycoplasmataceae</taxon>
        <taxon>Mycoplasmopsis</taxon>
    </lineage>
</organism>
<dbReference type="InterPro" id="IPR015712">
    <property type="entry name" value="DNA-dir_RNA_pol_su2"/>
</dbReference>
<evidence type="ECO:0000259" key="11">
    <source>
        <dbReference type="Pfam" id="PF04560"/>
    </source>
</evidence>
<dbReference type="Pfam" id="PF10385">
    <property type="entry name" value="RNA_pol_Rpb2_45"/>
    <property type="match status" value="1"/>
</dbReference>
<keyword evidence="16" id="KW-1185">Reference proteome</keyword>
<dbReference type="InterPro" id="IPR007641">
    <property type="entry name" value="RNA_pol_Rpb2_7"/>
</dbReference>
<keyword evidence="1 6" id="KW-0240">DNA-directed RNA polymerase</keyword>
<dbReference type="InterPro" id="IPR007120">
    <property type="entry name" value="DNA-dir_RNAP_su2_dom"/>
</dbReference>
<dbReference type="NCBIfam" id="NF001616">
    <property type="entry name" value="PRK00405.1"/>
    <property type="match status" value="1"/>
</dbReference>
<dbReference type="GO" id="GO:0003899">
    <property type="term" value="F:DNA-directed RNA polymerase activity"/>
    <property type="evidence" value="ECO:0007669"/>
    <property type="project" value="UniProtKB-EC"/>
</dbReference>
<feature type="domain" description="DNA-directed RNA polymerase subunit 2 hybrid-binding" evidence="10">
    <location>
        <begin position="720"/>
        <end position="1111"/>
    </location>
</feature>
<keyword evidence="3 6" id="KW-0548">Nucleotidyltransferase</keyword>
<comment type="function">
    <text evidence="6 8">DNA-dependent RNA polymerase catalyzes the transcription of DNA into RNA using the four ribonucleoside triphosphates as substrates.</text>
</comment>
<dbReference type="InterPro" id="IPR007645">
    <property type="entry name" value="RNA_pol_Rpb2_3"/>
</dbReference>
<feature type="region of interest" description="Disordered" evidence="9">
    <location>
        <begin position="1191"/>
        <end position="1215"/>
    </location>
</feature>
<dbReference type="Gene3D" id="2.40.50.100">
    <property type="match status" value="1"/>
</dbReference>
<evidence type="ECO:0000256" key="7">
    <source>
        <dbReference type="RuleBase" id="RU000434"/>
    </source>
</evidence>
<dbReference type="EMBL" id="CP101808">
    <property type="protein sequence ID" value="UUD36769.1"/>
    <property type="molecule type" value="Genomic_DNA"/>
</dbReference>
<dbReference type="Gene3D" id="3.90.1100.10">
    <property type="match status" value="2"/>
</dbReference>
<evidence type="ECO:0000256" key="8">
    <source>
        <dbReference type="RuleBase" id="RU363031"/>
    </source>
</evidence>
<dbReference type="CDD" id="cd00653">
    <property type="entry name" value="RNA_pol_B_RPB2"/>
    <property type="match status" value="1"/>
</dbReference>
<evidence type="ECO:0000256" key="1">
    <source>
        <dbReference type="ARBA" id="ARBA00022478"/>
    </source>
</evidence>
<name>A0ABY5J0L6_9BACT</name>
<gene>
    <name evidence="6" type="primary">rpoB</name>
    <name evidence="15" type="ORF">NPA09_02625</name>
</gene>
<evidence type="ECO:0000256" key="4">
    <source>
        <dbReference type="ARBA" id="ARBA00023163"/>
    </source>
</evidence>
<dbReference type="Gene3D" id="3.90.1800.10">
    <property type="entry name" value="RNA polymerase alpha subunit dimerisation domain"/>
    <property type="match status" value="1"/>
</dbReference>
<evidence type="ECO:0000259" key="14">
    <source>
        <dbReference type="Pfam" id="PF10385"/>
    </source>
</evidence>
<dbReference type="Gene3D" id="2.30.150.10">
    <property type="entry name" value="DNA-directed RNA polymerase, beta subunit, external 1 domain"/>
    <property type="match status" value="1"/>
</dbReference>
<evidence type="ECO:0000259" key="13">
    <source>
        <dbReference type="Pfam" id="PF04565"/>
    </source>
</evidence>
<feature type="domain" description="RNA polymerase Rpb2" evidence="11">
    <location>
        <begin position="1113"/>
        <end position="1187"/>
    </location>
</feature>
<comment type="catalytic activity">
    <reaction evidence="5 6 8">
        <text>RNA(n) + a ribonucleoside 5'-triphosphate = RNA(n+1) + diphosphate</text>
        <dbReference type="Rhea" id="RHEA:21248"/>
        <dbReference type="Rhea" id="RHEA-COMP:14527"/>
        <dbReference type="Rhea" id="RHEA-COMP:17342"/>
        <dbReference type="ChEBI" id="CHEBI:33019"/>
        <dbReference type="ChEBI" id="CHEBI:61557"/>
        <dbReference type="ChEBI" id="CHEBI:140395"/>
        <dbReference type="EC" id="2.7.7.6"/>
    </reaction>
</comment>
<dbReference type="Gene3D" id="2.40.50.150">
    <property type="match status" value="1"/>
</dbReference>
<dbReference type="InterPro" id="IPR042107">
    <property type="entry name" value="DNA-dir_RNA_pol_bsu_ext_1_sf"/>
</dbReference>
<evidence type="ECO:0000313" key="15">
    <source>
        <dbReference type="EMBL" id="UUD36769.1"/>
    </source>
</evidence>
<dbReference type="InterPro" id="IPR014724">
    <property type="entry name" value="RNA_pol_RPB2_OB-fold"/>
</dbReference>
<accession>A0ABY5J0L6</accession>
<dbReference type="Gene3D" id="3.90.1110.10">
    <property type="entry name" value="RNA polymerase Rpb2, domain 2"/>
    <property type="match status" value="2"/>
</dbReference>
<reference evidence="15" key="1">
    <citation type="submission" date="2022-07" db="EMBL/GenBank/DDBJ databases">
        <title>Complete genome of Mycoplasma equigenitalium type strain T37.</title>
        <authorList>
            <person name="Spergser J."/>
        </authorList>
    </citation>
    <scope>NUCLEOTIDE SEQUENCE</scope>
    <source>
        <strain evidence="15">T37</strain>
    </source>
</reference>
<dbReference type="Pfam" id="PF04563">
    <property type="entry name" value="RNA_pol_Rpb2_1"/>
    <property type="match status" value="1"/>
</dbReference>
<dbReference type="SUPFAM" id="SSF64484">
    <property type="entry name" value="beta and beta-prime subunits of DNA dependent RNA-polymerase"/>
    <property type="match status" value="1"/>
</dbReference>
<dbReference type="GO" id="GO:0000428">
    <property type="term" value="C:DNA-directed RNA polymerase complex"/>
    <property type="evidence" value="ECO:0007669"/>
    <property type="project" value="UniProtKB-KW"/>
</dbReference>
<evidence type="ECO:0000256" key="5">
    <source>
        <dbReference type="ARBA" id="ARBA00048552"/>
    </source>
</evidence>
<dbReference type="Pfam" id="PF04565">
    <property type="entry name" value="RNA_pol_Rpb2_3"/>
    <property type="match status" value="1"/>
</dbReference>
<feature type="domain" description="RNA polymerase Rpb2" evidence="13">
    <location>
        <begin position="514"/>
        <end position="582"/>
    </location>
</feature>
<dbReference type="InterPro" id="IPR037034">
    <property type="entry name" value="RNA_pol_Rpb2_2_sf"/>
</dbReference>
<proteinExistence type="inferred from homology"/>
<dbReference type="PROSITE" id="PS01166">
    <property type="entry name" value="RNA_POL_BETA"/>
    <property type="match status" value="1"/>
</dbReference>
<evidence type="ECO:0000256" key="2">
    <source>
        <dbReference type="ARBA" id="ARBA00022679"/>
    </source>
</evidence>
<evidence type="ECO:0000256" key="6">
    <source>
        <dbReference type="HAMAP-Rule" id="MF_01321"/>
    </source>
</evidence>
<feature type="domain" description="DNA-directed RNA polymerase beta subunit external 1" evidence="14">
    <location>
        <begin position="592"/>
        <end position="657"/>
    </location>
</feature>
<dbReference type="Proteomes" id="UP001059576">
    <property type="component" value="Chromosome"/>
</dbReference>
<dbReference type="InterPro" id="IPR007121">
    <property type="entry name" value="RNA_pol_bsu_CS"/>
</dbReference>
<dbReference type="Pfam" id="PF04560">
    <property type="entry name" value="RNA_pol_Rpb2_7"/>
    <property type="match status" value="1"/>
</dbReference>
<evidence type="ECO:0000256" key="9">
    <source>
        <dbReference type="SAM" id="MobiDB-lite"/>
    </source>
</evidence>
<comment type="similarity">
    <text evidence="6 7">Belongs to the RNA polymerase beta chain family.</text>
</comment>
<protein>
    <recommendedName>
        <fullName evidence="6 8">DNA-directed RNA polymerase subunit beta</fullName>
        <shortName evidence="6">RNAP subunit beta</shortName>
        <ecNumber evidence="6 8">2.7.7.6</ecNumber>
    </recommendedName>
    <alternativeName>
        <fullName evidence="6">RNA polymerase subunit beta</fullName>
    </alternativeName>
    <alternativeName>
        <fullName evidence="6">Transcriptase subunit beta</fullName>
    </alternativeName>
</protein>